<dbReference type="EnsemblPlants" id="Solyc06g061260.1.1">
    <property type="protein sequence ID" value="Solyc06g061260.1.1.1"/>
    <property type="gene ID" value="Solyc06g061260.1"/>
</dbReference>
<feature type="transmembrane region" description="Helical" evidence="6">
    <location>
        <begin position="161"/>
        <end position="183"/>
    </location>
</feature>
<dbReference type="GO" id="GO:0016020">
    <property type="term" value="C:membrane"/>
    <property type="evidence" value="ECO:0000318"/>
    <property type="project" value="GO_Central"/>
</dbReference>
<reference evidence="8" key="1">
    <citation type="journal article" date="2012" name="Nature">
        <title>The tomato genome sequence provides insights into fleshy fruit evolution.</title>
        <authorList>
            <consortium name="Tomato Genome Consortium"/>
        </authorList>
    </citation>
    <scope>NUCLEOTIDE SEQUENCE [LARGE SCALE GENOMIC DNA]</scope>
    <source>
        <strain evidence="8">cv. Heinz 1706</strain>
    </source>
</reference>
<feature type="transmembrane region" description="Helical" evidence="6">
    <location>
        <begin position="26"/>
        <end position="49"/>
    </location>
</feature>
<accession>A0A3Q7GVD2</accession>
<name>A0A3Q7GVD2_SOLLC</name>
<reference evidence="8" key="2">
    <citation type="submission" date="2019-01" db="UniProtKB">
        <authorList>
            <consortium name="EnsemblPlants"/>
        </authorList>
    </citation>
    <scope>IDENTIFICATION</scope>
    <source>
        <strain evidence="8">cv. Heinz 1706</strain>
    </source>
</reference>
<dbReference type="GO" id="GO:0031090">
    <property type="term" value="C:organelle membrane"/>
    <property type="evidence" value="ECO:0007669"/>
    <property type="project" value="UniProtKB-ARBA"/>
</dbReference>
<evidence type="ECO:0000256" key="4">
    <source>
        <dbReference type="ARBA" id="ARBA00022989"/>
    </source>
</evidence>
<keyword evidence="9" id="KW-1185">Reference proteome</keyword>
<feature type="transmembrane region" description="Helical" evidence="6">
    <location>
        <begin position="109"/>
        <end position="129"/>
    </location>
</feature>
<keyword evidence="3" id="KW-0813">Transport</keyword>
<keyword evidence="5 6" id="KW-0472">Membrane</keyword>
<keyword evidence="4 6" id="KW-1133">Transmembrane helix</keyword>
<evidence type="ECO:0000256" key="6">
    <source>
        <dbReference type="SAM" id="Phobius"/>
    </source>
</evidence>
<feature type="domain" description="Amino acid transporter transmembrane" evidence="7">
    <location>
        <begin position="23"/>
        <end position="185"/>
    </location>
</feature>
<dbReference type="OMA" id="ICKASCM"/>
<dbReference type="PaxDb" id="4081-Solyc06g061260.1.1"/>
<dbReference type="Proteomes" id="UP000004994">
    <property type="component" value="Chromosome 6"/>
</dbReference>
<evidence type="ECO:0000256" key="5">
    <source>
        <dbReference type="ARBA" id="ARBA00023136"/>
    </source>
</evidence>
<comment type="subcellular location">
    <subcellularLocation>
        <location evidence="1">Membrane</location>
        <topology evidence="1">Multi-pass membrane protein</topology>
    </subcellularLocation>
</comment>
<organism evidence="8">
    <name type="scientific">Solanum lycopersicum</name>
    <name type="common">Tomato</name>
    <name type="synonym">Lycopersicon esculentum</name>
    <dbReference type="NCBI Taxonomy" id="4081"/>
    <lineage>
        <taxon>Eukaryota</taxon>
        <taxon>Viridiplantae</taxon>
        <taxon>Streptophyta</taxon>
        <taxon>Embryophyta</taxon>
        <taxon>Tracheophyta</taxon>
        <taxon>Spermatophyta</taxon>
        <taxon>Magnoliopsida</taxon>
        <taxon>eudicotyledons</taxon>
        <taxon>Gunneridae</taxon>
        <taxon>Pentapetalae</taxon>
        <taxon>asterids</taxon>
        <taxon>lamiids</taxon>
        <taxon>Solanales</taxon>
        <taxon>Solanaceae</taxon>
        <taxon>Solanoideae</taxon>
        <taxon>Solaneae</taxon>
        <taxon>Solanum</taxon>
        <taxon>Solanum subgen. Lycopersicon</taxon>
    </lineage>
</organism>
<dbReference type="InterPro" id="IPR013057">
    <property type="entry name" value="AA_transpt_TM"/>
</dbReference>
<dbReference type="PANTHER" id="PTHR22950">
    <property type="entry name" value="AMINO ACID TRANSPORTER"/>
    <property type="match status" value="1"/>
</dbReference>
<evidence type="ECO:0000313" key="9">
    <source>
        <dbReference type="Proteomes" id="UP000004994"/>
    </source>
</evidence>
<sequence length="193" mass="21758">MQLFKHILLDHRVDNFNFFFFYVKQVLFVCFLLSTITYGSMATMGYLMYGQNLMSQITLNLPTGKISSKIAIHTTIFNPITKYALVVSPIATAIEDKLPLRKSKHIVSYFIRTFLVISTVIVALTVPFFEYVMTFTGALLGVTVSILLPCLCYLKIRKPSYLEVVFIGMILVFGSLVAISGTYTSLKNIISHV</sequence>
<evidence type="ECO:0000256" key="3">
    <source>
        <dbReference type="ARBA" id="ARBA00022970"/>
    </source>
</evidence>
<evidence type="ECO:0000256" key="1">
    <source>
        <dbReference type="ARBA" id="ARBA00004141"/>
    </source>
</evidence>
<dbReference type="Pfam" id="PF01490">
    <property type="entry name" value="Aa_trans"/>
    <property type="match status" value="1"/>
</dbReference>
<dbReference type="GO" id="GO:0003333">
    <property type="term" value="P:amino acid transmembrane transport"/>
    <property type="evidence" value="ECO:0000318"/>
    <property type="project" value="GO_Central"/>
</dbReference>
<keyword evidence="3" id="KW-0029">Amino-acid transport</keyword>
<proteinExistence type="predicted"/>
<evidence type="ECO:0000259" key="7">
    <source>
        <dbReference type="Pfam" id="PF01490"/>
    </source>
</evidence>
<evidence type="ECO:0000256" key="2">
    <source>
        <dbReference type="ARBA" id="ARBA00022692"/>
    </source>
</evidence>
<dbReference type="Gramene" id="Solyc06g061260.1.1">
    <property type="protein sequence ID" value="Solyc06g061260.1.1.1"/>
    <property type="gene ID" value="Solyc06g061260.1"/>
</dbReference>
<dbReference type="InParanoid" id="A0A3Q7GVD2"/>
<dbReference type="AlphaFoldDB" id="A0A3Q7GVD2"/>
<feature type="transmembrane region" description="Helical" evidence="6">
    <location>
        <begin position="135"/>
        <end position="154"/>
    </location>
</feature>
<dbReference type="GO" id="GO:0015171">
    <property type="term" value="F:amino acid transmembrane transporter activity"/>
    <property type="evidence" value="ECO:0000318"/>
    <property type="project" value="GO_Central"/>
</dbReference>
<dbReference type="PANTHER" id="PTHR22950:SF698">
    <property type="entry name" value="AMINO ACID TRANSPORTER TRANSMEMBRANE DOMAIN-CONTAINING PROTEIN"/>
    <property type="match status" value="1"/>
</dbReference>
<evidence type="ECO:0000313" key="8">
    <source>
        <dbReference type="EnsemblPlants" id="Solyc06g061260.1.1.1"/>
    </source>
</evidence>
<protein>
    <recommendedName>
        <fullName evidence="7">Amino acid transporter transmembrane domain-containing protein</fullName>
    </recommendedName>
</protein>
<keyword evidence="2 6" id="KW-0812">Transmembrane</keyword>